<gene>
    <name evidence="1" type="ORF">HCDG_05974</name>
</gene>
<dbReference type="VEuPathDB" id="FungiDB:HCDG_05974"/>
<evidence type="ECO:0000313" key="2">
    <source>
        <dbReference type="Proteomes" id="UP000002624"/>
    </source>
</evidence>
<dbReference type="AlphaFoldDB" id="C6HIU0"/>
<accession>C6HIU0</accession>
<protein>
    <submittedName>
        <fullName evidence="1">Uncharacterized protein</fullName>
    </submittedName>
</protein>
<sequence length="133" mass="14263">MGVTWLSEQDQVGSREKTTLSFNFHVDLFKNSLLCTPQTDRSTPAVASGIIGSIPVVVVAAIVEHSTYLPGSSETLDRAAPTPTPAHLTSTCDSTHIAHTTHSVSTVLLKLPGKAALNYLFIFIVILSCRSAW</sequence>
<evidence type="ECO:0000313" key="1">
    <source>
        <dbReference type="EMBL" id="EER39752.1"/>
    </source>
</evidence>
<organism evidence="1 2">
    <name type="scientific">Ajellomyces capsulatus (strain H143)</name>
    <name type="common">Darling's disease fungus</name>
    <name type="synonym">Histoplasma capsulatum</name>
    <dbReference type="NCBI Taxonomy" id="544712"/>
    <lineage>
        <taxon>Eukaryota</taxon>
        <taxon>Fungi</taxon>
        <taxon>Dikarya</taxon>
        <taxon>Ascomycota</taxon>
        <taxon>Pezizomycotina</taxon>
        <taxon>Eurotiomycetes</taxon>
        <taxon>Eurotiomycetidae</taxon>
        <taxon>Onygenales</taxon>
        <taxon>Ajellomycetaceae</taxon>
        <taxon>Histoplasma</taxon>
    </lineage>
</organism>
<dbReference type="EMBL" id="GG692428">
    <property type="protein sequence ID" value="EER39752.1"/>
    <property type="molecule type" value="Genomic_DNA"/>
</dbReference>
<dbReference type="HOGENOM" id="CLU_1906155_0_0_1"/>
<dbReference type="Proteomes" id="UP000002624">
    <property type="component" value="Unassembled WGS sequence"/>
</dbReference>
<name>C6HIU0_AJECH</name>
<dbReference type="OMA" id="TCDSTHI"/>
<reference evidence="2" key="1">
    <citation type="submission" date="2009-05" db="EMBL/GenBank/DDBJ databases">
        <title>The genome sequence of Ajellomyces capsulatus strain H143.</title>
        <authorList>
            <person name="Champion M."/>
            <person name="Cuomo C.A."/>
            <person name="Ma L.-J."/>
            <person name="Henn M.R."/>
            <person name="Sil A."/>
            <person name="Goldman B."/>
            <person name="Young S.K."/>
            <person name="Kodira C.D."/>
            <person name="Zeng Q."/>
            <person name="Koehrsen M."/>
            <person name="Alvarado L."/>
            <person name="Berlin A.M."/>
            <person name="Borenstein D."/>
            <person name="Chen Z."/>
            <person name="Engels R."/>
            <person name="Freedman E."/>
            <person name="Gellesch M."/>
            <person name="Goldberg J."/>
            <person name="Griggs A."/>
            <person name="Gujja S."/>
            <person name="Heiman D.I."/>
            <person name="Hepburn T.A."/>
            <person name="Howarth C."/>
            <person name="Jen D."/>
            <person name="Larson L."/>
            <person name="Lewis B."/>
            <person name="Mehta T."/>
            <person name="Park D."/>
            <person name="Pearson M."/>
            <person name="Roberts A."/>
            <person name="Saif S."/>
            <person name="Shea T.D."/>
            <person name="Shenoy N."/>
            <person name="Sisk P."/>
            <person name="Stolte C."/>
            <person name="Sykes S."/>
            <person name="Walk T."/>
            <person name="White J."/>
            <person name="Yandava C."/>
            <person name="Klein B."/>
            <person name="McEwen J.G."/>
            <person name="Puccia R."/>
            <person name="Goldman G.H."/>
            <person name="Felipe M.S."/>
            <person name="Nino-Vega G."/>
            <person name="San-Blas G."/>
            <person name="Taylor J.W."/>
            <person name="Mendoza L."/>
            <person name="Galagan J.E."/>
            <person name="Nusbaum C."/>
            <person name="Birren B.W."/>
        </authorList>
    </citation>
    <scope>NUCLEOTIDE SEQUENCE [LARGE SCALE GENOMIC DNA]</scope>
    <source>
        <strain evidence="2">H143</strain>
    </source>
</reference>
<proteinExistence type="predicted"/>